<reference evidence="3 4" key="1">
    <citation type="submission" date="2022-02" db="EMBL/GenBank/DDBJ databases">
        <title>Shinella B3.7 sp. nov., isolated from Sediment (Zhairuo Island).</title>
        <authorList>
            <person name="Chen G."/>
        </authorList>
    </citation>
    <scope>NUCLEOTIDE SEQUENCE [LARGE SCALE GENOMIC DNA]</scope>
    <source>
        <strain evidence="3 4">B3.7</strain>
        <plasmid evidence="3">unnamed</plasmid>
    </source>
</reference>
<sequence>MNDILSNVVLGLSVALSWQGLLYCAFGVVMGMIVGVLPGLGALAAISILFPVTYHIEPGFALIMIAGIYYGTSYGGKITAILMNVPGETDAAVICLDGYPMARQGRAGVALLLTTLAAFGGAAIGIVITIIFSPAISKVALAFGSPEYFALMTLGLFATTAMSDSAASKSLGMAAFGIVLGLVGVDVDSGADRFTFGLLTLKDGISLVVVAMGVFGVAELIMSYNSKMLPVNSVTMRSMLPTRDDLRRIVSPILRGTGVGAFFGALPGTGATVSTFIAYGLERGVAKDKSRFGKGAVEGLTAPEAAANSASITSFIPTLMLGVPGSASMALILSLLIVHGIAPGPRLILDHPQVVWGLIMSFWVGNLILVILNIPLIGVWVRLLRIPTSYMYPMIMMFISIGTYSIRLNVVDVGLVVLSGLFGIWARRAGFPLGPLLLGYVLGPLLEEHFRRTLVLSGGDPAAFISSKLAMVVYAIILFLSVWKIRARMRNRKLVALS</sequence>
<feature type="domain" description="DUF112" evidence="2">
    <location>
        <begin position="21"/>
        <end position="438"/>
    </location>
</feature>
<proteinExistence type="predicted"/>
<keyword evidence="4" id="KW-1185">Reference proteome</keyword>
<keyword evidence="3" id="KW-0614">Plasmid</keyword>
<dbReference type="EMBL" id="JAKVIN010000005">
    <property type="protein sequence ID" value="MCJ8150247.1"/>
    <property type="molecule type" value="Genomic_DNA"/>
</dbReference>
<dbReference type="PANTHER" id="PTHR35342:SF5">
    <property type="entry name" value="TRICARBOXYLIC TRANSPORT PROTEIN"/>
    <property type="match status" value="1"/>
</dbReference>
<evidence type="ECO:0000256" key="1">
    <source>
        <dbReference type="SAM" id="Phobius"/>
    </source>
</evidence>
<feature type="transmembrane region" description="Helical" evidence="1">
    <location>
        <begin position="354"/>
        <end position="383"/>
    </location>
</feature>
<evidence type="ECO:0000259" key="2">
    <source>
        <dbReference type="Pfam" id="PF01970"/>
    </source>
</evidence>
<organism evidence="3 4">
    <name type="scientific">Shinella sedimenti</name>
    <dbReference type="NCBI Taxonomy" id="2919913"/>
    <lineage>
        <taxon>Bacteria</taxon>
        <taxon>Pseudomonadati</taxon>
        <taxon>Pseudomonadota</taxon>
        <taxon>Alphaproteobacteria</taxon>
        <taxon>Hyphomicrobiales</taxon>
        <taxon>Rhizobiaceae</taxon>
        <taxon>Shinella</taxon>
    </lineage>
</organism>
<geneLocation type="plasmid" evidence="3">
    <name>unnamed</name>
</geneLocation>
<protein>
    <submittedName>
        <fullName evidence="3">Tripartite tricarboxylate transporter permease</fullName>
    </submittedName>
</protein>
<dbReference type="RefSeq" id="WP_241601510.1">
    <property type="nucleotide sequence ID" value="NZ_JAKVIN010000005.1"/>
</dbReference>
<dbReference type="InterPro" id="IPR002823">
    <property type="entry name" value="DUF112_TM"/>
</dbReference>
<evidence type="ECO:0000313" key="3">
    <source>
        <dbReference type="EMBL" id="MCJ8150247.1"/>
    </source>
</evidence>
<evidence type="ECO:0000313" key="4">
    <source>
        <dbReference type="Proteomes" id="UP001201844"/>
    </source>
</evidence>
<name>A0ABT0CNR2_9HYPH</name>
<feature type="transmembrane region" description="Helical" evidence="1">
    <location>
        <begin position="205"/>
        <end position="224"/>
    </location>
</feature>
<keyword evidence="1" id="KW-0472">Membrane</keyword>
<keyword evidence="1" id="KW-0812">Transmembrane</keyword>
<dbReference type="Pfam" id="PF01970">
    <property type="entry name" value="TctA"/>
    <property type="match status" value="1"/>
</dbReference>
<gene>
    <name evidence="3" type="ORF">MKI86_13940</name>
</gene>
<feature type="transmembrane region" description="Helical" evidence="1">
    <location>
        <begin position="404"/>
        <end position="426"/>
    </location>
</feature>
<dbReference type="PANTHER" id="PTHR35342">
    <property type="entry name" value="TRICARBOXYLIC TRANSPORT PROTEIN"/>
    <property type="match status" value="1"/>
</dbReference>
<feature type="transmembrane region" description="Helical" evidence="1">
    <location>
        <begin position="462"/>
        <end position="483"/>
    </location>
</feature>
<accession>A0ABT0CNR2</accession>
<comment type="caution">
    <text evidence="3">The sequence shown here is derived from an EMBL/GenBank/DDBJ whole genome shotgun (WGS) entry which is preliminary data.</text>
</comment>
<feature type="transmembrane region" description="Helical" evidence="1">
    <location>
        <begin position="139"/>
        <end position="159"/>
    </location>
</feature>
<keyword evidence="1" id="KW-1133">Transmembrane helix</keyword>
<feature type="transmembrane region" description="Helical" evidence="1">
    <location>
        <begin position="166"/>
        <end position="185"/>
    </location>
</feature>
<dbReference type="Proteomes" id="UP001201844">
    <property type="component" value="Unassembled WGS sequence"/>
</dbReference>
<feature type="transmembrane region" description="Helical" evidence="1">
    <location>
        <begin position="319"/>
        <end position="342"/>
    </location>
</feature>
<feature type="transmembrane region" description="Helical" evidence="1">
    <location>
        <begin position="20"/>
        <end position="50"/>
    </location>
</feature>
<feature type="transmembrane region" description="Helical" evidence="1">
    <location>
        <begin position="109"/>
        <end position="133"/>
    </location>
</feature>